<dbReference type="Proteomes" id="UP001058974">
    <property type="component" value="Chromosome 7"/>
</dbReference>
<evidence type="ECO:0000313" key="2">
    <source>
        <dbReference type="EMBL" id="KAI5382634.1"/>
    </source>
</evidence>
<dbReference type="PANTHER" id="PTHR48154">
    <property type="entry name" value="PROTEIN, PUTATIVE-RELATED"/>
    <property type="match status" value="1"/>
</dbReference>
<protein>
    <recommendedName>
        <fullName evidence="1">DUF7745 domain-containing protein</fullName>
    </recommendedName>
</protein>
<name>A0A9D4VF00_PEA</name>
<reference evidence="2 3" key="1">
    <citation type="journal article" date="2022" name="Nat. Genet.">
        <title>Improved pea reference genome and pan-genome highlight genomic features and evolutionary characteristics.</title>
        <authorList>
            <person name="Yang T."/>
            <person name="Liu R."/>
            <person name="Luo Y."/>
            <person name="Hu S."/>
            <person name="Wang D."/>
            <person name="Wang C."/>
            <person name="Pandey M.K."/>
            <person name="Ge S."/>
            <person name="Xu Q."/>
            <person name="Li N."/>
            <person name="Li G."/>
            <person name="Huang Y."/>
            <person name="Saxena R.K."/>
            <person name="Ji Y."/>
            <person name="Li M."/>
            <person name="Yan X."/>
            <person name="He Y."/>
            <person name="Liu Y."/>
            <person name="Wang X."/>
            <person name="Xiang C."/>
            <person name="Varshney R.K."/>
            <person name="Ding H."/>
            <person name="Gao S."/>
            <person name="Zong X."/>
        </authorList>
    </citation>
    <scope>NUCLEOTIDE SEQUENCE [LARGE SCALE GENOMIC DNA]</scope>
    <source>
        <strain evidence="2 3">cv. Zhongwan 6</strain>
    </source>
</reference>
<gene>
    <name evidence="2" type="ORF">KIW84_070168</name>
</gene>
<dbReference type="Gramene" id="Psat07G0016800-T1">
    <property type="protein sequence ID" value="KAI5382634.1"/>
    <property type="gene ID" value="KIW84_070168"/>
</dbReference>
<organism evidence="2 3">
    <name type="scientific">Pisum sativum</name>
    <name type="common">Garden pea</name>
    <name type="synonym">Lathyrus oleraceus</name>
    <dbReference type="NCBI Taxonomy" id="3888"/>
    <lineage>
        <taxon>Eukaryota</taxon>
        <taxon>Viridiplantae</taxon>
        <taxon>Streptophyta</taxon>
        <taxon>Embryophyta</taxon>
        <taxon>Tracheophyta</taxon>
        <taxon>Spermatophyta</taxon>
        <taxon>Magnoliopsida</taxon>
        <taxon>eudicotyledons</taxon>
        <taxon>Gunneridae</taxon>
        <taxon>Pentapetalae</taxon>
        <taxon>rosids</taxon>
        <taxon>fabids</taxon>
        <taxon>Fabales</taxon>
        <taxon>Fabaceae</taxon>
        <taxon>Papilionoideae</taxon>
        <taxon>50 kb inversion clade</taxon>
        <taxon>NPAAA clade</taxon>
        <taxon>Hologalegina</taxon>
        <taxon>IRL clade</taxon>
        <taxon>Fabeae</taxon>
        <taxon>Lathyrus</taxon>
    </lineage>
</organism>
<sequence>MRPGLKDDVAYSFFNPEIDELRDMIALITPDHVGMFREAYGGILKMVFRLTDSDRSAIHTLLQFYDQGLRCFVFPDYFLGPLMEDYASILGVQIRDQIPLCAIRKEPDVLGISRALYLSPEVTKEGLKEKGKLPGFHFSFLEAKAKEYAAAGNWKTVFALIAVSIYGVIMFPNQKSFVDHNAIRLFMQRNPIPTLIGDVYYSVHNRNEKRRGGLIRCCTQLLFRWFMGYFPSRGAFAHIDSTVKWSVRLMGLRADDIAWTHNGMAGRDFIYSCGRFPNVPLIGVQGCINYNPTLLRRQMGFAMEVPPLEREIQESFYFSAEGDQAKLMQVSGSWRNIQRKGKVPFGKVNSRSFPLFDDWLRKRIELTLLPFPGGDPWCPMIEGPRSSVSMEEFLEMKRARDQLLTEKAELEMSVARIQMANQEIRVKMEDQDKRHALEAKRFEMDTAYYGKISQALASSAKEHDITKERLARASKVVEDQKRRQILVRDQRDARARVLAAEWEAEKAKIVVERDHYIAERDHYFRQMKIHQKEVGRLQQENTELRFAAEFARMVDDVGPSVGPSSG</sequence>
<dbReference type="InterPro" id="IPR056647">
    <property type="entry name" value="DUF7745"/>
</dbReference>
<feature type="domain" description="DUF7745" evidence="1">
    <location>
        <begin position="21"/>
        <end position="365"/>
    </location>
</feature>
<proteinExistence type="predicted"/>
<dbReference type="AlphaFoldDB" id="A0A9D4VF00"/>
<dbReference type="EMBL" id="JAMSHJ010000007">
    <property type="protein sequence ID" value="KAI5382634.1"/>
    <property type="molecule type" value="Genomic_DNA"/>
</dbReference>
<evidence type="ECO:0000259" key="1">
    <source>
        <dbReference type="Pfam" id="PF24924"/>
    </source>
</evidence>
<dbReference type="OrthoDB" id="1739044at2759"/>
<accession>A0A9D4VF00</accession>
<comment type="caution">
    <text evidence="2">The sequence shown here is derived from an EMBL/GenBank/DDBJ whole genome shotgun (WGS) entry which is preliminary data.</text>
</comment>
<dbReference type="Pfam" id="PF24924">
    <property type="entry name" value="DUF7745"/>
    <property type="match status" value="1"/>
</dbReference>
<dbReference type="PANTHER" id="PTHR48154:SF1">
    <property type="entry name" value="PROTEIN, PUTATIVE-RELATED"/>
    <property type="match status" value="1"/>
</dbReference>
<evidence type="ECO:0000313" key="3">
    <source>
        <dbReference type="Proteomes" id="UP001058974"/>
    </source>
</evidence>
<keyword evidence="3" id="KW-1185">Reference proteome</keyword>